<keyword evidence="3" id="KW-1185">Reference proteome</keyword>
<evidence type="ECO:0000313" key="2">
    <source>
        <dbReference type="EMBL" id="PQV65424.1"/>
    </source>
</evidence>
<gene>
    <name evidence="2" type="ORF">B1R32_101165</name>
</gene>
<feature type="compositionally biased region" description="Basic and acidic residues" evidence="1">
    <location>
        <begin position="31"/>
        <end position="42"/>
    </location>
</feature>
<name>A0A2S8SXA6_9BACT</name>
<dbReference type="InParanoid" id="A0A2S8SXA6"/>
<feature type="region of interest" description="Disordered" evidence="1">
    <location>
        <begin position="31"/>
        <end position="59"/>
    </location>
</feature>
<feature type="compositionally biased region" description="Basic residues" evidence="1">
    <location>
        <begin position="43"/>
        <end position="59"/>
    </location>
</feature>
<accession>A0A2S8SXA6</accession>
<reference evidence="2 3" key="1">
    <citation type="journal article" date="2018" name="Syst. Appl. Microbiol.">
        <title>Abditibacterium utsteinense sp. nov., the first cultivated member of candidate phylum FBP, isolated from ice-free Antarctic soil samples.</title>
        <authorList>
            <person name="Tahon G."/>
            <person name="Tytgat B."/>
            <person name="Lebbe L."/>
            <person name="Carlier A."/>
            <person name="Willems A."/>
        </authorList>
    </citation>
    <scope>NUCLEOTIDE SEQUENCE [LARGE SCALE GENOMIC DNA]</scope>
    <source>
        <strain evidence="2 3">LMG 29911</strain>
    </source>
</reference>
<dbReference type="Proteomes" id="UP000237684">
    <property type="component" value="Unassembled WGS sequence"/>
</dbReference>
<evidence type="ECO:0000256" key="1">
    <source>
        <dbReference type="SAM" id="MobiDB-lite"/>
    </source>
</evidence>
<sequence>MTVDLIRLQSYDASPLQQLDQQLGDAIRHEHTERRRKIEERKQRKLKKRKQKRRRSQDD</sequence>
<comment type="caution">
    <text evidence="2">The sequence shown here is derived from an EMBL/GenBank/DDBJ whole genome shotgun (WGS) entry which is preliminary data.</text>
</comment>
<dbReference type="EMBL" id="NIGF01000001">
    <property type="protein sequence ID" value="PQV65424.1"/>
    <property type="molecule type" value="Genomic_DNA"/>
</dbReference>
<dbReference type="AlphaFoldDB" id="A0A2S8SXA6"/>
<proteinExistence type="predicted"/>
<organism evidence="2 3">
    <name type="scientific">Abditibacterium utsteinense</name>
    <dbReference type="NCBI Taxonomy" id="1960156"/>
    <lineage>
        <taxon>Bacteria</taxon>
        <taxon>Pseudomonadati</taxon>
        <taxon>Abditibacteriota</taxon>
        <taxon>Abditibacteriia</taxon>
        <taxon>Abditibacteriales</taxon>
        <taxon>Abditibacteriaceae</taxon>
        <taxon>Abditibacterium</taxon>
    </lineage>
</organism>
<dbReference type="RefSeq" id="WP_105482162.1">
    <property type="nucleotide sequence ID" value="NZ_NIGF01000001.1"/>
</dbReference>
<protein>
    <submittedName>
        <fullName evidence="2">Uncharacterized protein</fullName>
    </submittedName>
</protein>
<evidence type="ECO:0000313" key="3">
    <source>
        <dbReference type="Proteomes" id="UP000237684"/>
    </source>
</evidence>